<evidence type="ECO:0000256" key="1">
    <source>
        <dbReference type="SAM" id="MobiDB-lite"/>
    </source>
</evidence>
<accession>A0A7W6BLP9</accession>
<dbReference type="GO" id="GO:0016817">
    <property type="term" value="F:hydrolase activity, acting on acid anhydrides"/>
    <property type="evidence" value="ECO:0007669"/>
    <property type="project" value="InterPro"/>
</dbReference>
<dbReference type="InterPro" id="IPR014819">
    <property type="entry name" value="PriCT_2"/>
</dbReference>
<dbReference type="Proteomes" id="UP000531216">
    <property type="component" value="Unassembled WGS sequence"/>
</dbReference>
<feature type="region of interest" description="Disordered" evidence="1">
    <location>
        <begin position="438"/>
        <end position="468"/>
    </location>
</feature>
<evidence type="ECO:0000259" key="3">
    <source>
        <dbReference type="Pfam" id="PF19263"/>
    </source>
</evidence>
<protein>
    <recommendedName>
        <fullName evidence="6">Primase C terminal 2 (PriCT-2)</fullName>
    </recommendedName>
</protein>
<evidence type="ECO:0000259" key="2">
    <source>
        <dbReference type="Pfam" id="PF08707"/>
    </source>
</evidence>
<dbReference type="InterPro" id="IPR045455">
    <property type="entry name" value="NrS-1_pol-like_helicase"/>
</dbReference>
<feature type="domain" description="NrS-1 polymerase-like helicase" evidence="3">
    <location>
        <begin position="568"/>
        <end position="678"/>
    </location>
</feature>
<dbReference type="EMBL" id="JACIDO010000001">
    <property type="protein sequence ID" value="MBB3934279.1"/>
    <property type="molecule type" value="Genomic_DNA"/>
</dbReference>
<dbReference type="AlphaFoldDB" id="A0A7W6BLP9"/>
<dbReference type="Pfam" id="PF08707">
    <property type="entry name" value="PriCT_2"/>
    <property type="match status" value="1"/>
</dbReference>
<evidence type="ECO:0008006" key="6">
    <source>
        <dbReference type="Google" id="ProtNLM"/>
    </source>
</evidence>
<gene>
    <name evidence="4" type="ORF">GGR05_000390</name>
</gene>
<dbReference type="RefSeq" id="WP_139224554.1">
    <property type="nucleotide sequence ID" value="NZ_FOOA01000001.1"/>
</dbReference>
<feature type="compositionally biased region" description="Low complexity" evidence="1">
    <location>
        <begin position="448"/>
        <end position="459"/>
    </location>
</feature>
<name>A0A7W6BLP9_9HYPH</name>
<dbReference type="Pfam" id="PF19263">
    <property type="entry name" value="DUF5906"/>
    <property type="match status" value="1"/>
</dbReference>
<keyword evidence="5" id="KW-1185">Reference proteome</keyword>
<reference evidence="4 5" key="1">
    <citation type="submission" date="2020-08" db="EMBL/GenBank/DDBJ databases">
        <title>Genomic Encyclopedia of Type Strains, Phase IV (KMG-IV): sequencing the most valuable type-strain genomes for metagenomic binning, comparative biology and taxonomic classification.</title>
        <authorList>
            <person name="Goeker M."/>
        </authorList>
    </citation>
    <scope>NUCLEOTIDE SEQUENCE [LARGE SCALE GENOMIC DNA]</scope>
    <source>
        <strain evidence="4 5">DSM 25024</strain>
    </source>
</reference>
<dbReference type="OrthoDB" id="8215052at2"/>
<evidence type="ECO:0000313" key="4">
    <source>
        <dbReference type="EMBL" id="MBB3934279.1"/>
    </source>
</evidence>
<feature type="domain" description="Primase C-terminal 2" evidence="2">
    <location>
        <begin position="286"/>
        <end position="346"/>
    </location>
</feature>
<proteinExistence type="predicted"/>
<comment type="caution">
    <text evidence="4">The sequence shown here is derived from an EMBL/GenBank/DDBJ whole genome shotgun (WGS) entry which is preliminary data.</text>
</comment>
<sequence length="851" mass="94815">MAATILAPSPLETKGDAEETQRFLRAIFKHATPEDRMTLAVGVYSNNKAENAWARPFYAPIGERVDTAHLAGWMATIATGAAQAGAGDNGQTVAMRICGFGDQKKVREDGTLTENPFEGDDNVVFAPVIAVEIDKHPAQARRDLEAVFGKPTIIVESGGIWTDESGYRERKIHAYWRLDKPAVGADLAKLKDVRNRACALVEGDTSGVSIGHPMRLPGSWHTKDEPRLCRIVELNDDRDVPLSVALENVTEALEAKGLTVDDILRMSSRPRDNFRTERPWAVADLQSAVAILPNDFDNWNRWNKIGMTLFDVSHASEDGYEAFQAWSAKATLSAYSPEVTKARWENYCRYPPRYVFGGSLEKELRKFKPDWRPVATMMEEWFEPIDDQGDGILAGIPLGEPAGNVTPLFGDRPDDAAPLWVREMNKRHAIIEHRGDTFPITEEDDGSVSKSSAKSLRSSYAPNPVLQGNQKAPRYDAWEAHPARRFYRGGWAFDPNGVEPGVYNRWRGFPRLRGEDEVVADGAQCQLILRHIEEVVCAGNKEHAAYLLRWLAHLVQHPGDKPGVAVILQGGKGTGKDSLGYYVGRMLPRFYTNTAQQRHMTGNFNAHLATCLLLHVEELGWAGKSKMDDGLLKSLITNPNQIEEQKGVDADPSQKSFLRLLVTSNEGWIVPATQDERRYFVLRVSNERQRQSAYFAELAAEMNGLGPAALRKYLEAIDLTGFDVRTPPATEALAQQKRASLTGFDLYWAEILERGNAYRGPAGEPWESSPVVVEKGDFFRDYERWSKERREPVEGMVQIGIKLSAALGAKHGKLSGQQRMGGDERVTVYRFPALPHVREAFGVTTEPTHAD</sequence>
<organism evidence="4 5">
    <name type="scientific">Aureimonas phyllosphaerae</name>
    <dbReference type="NCBI Taxonomy" id="1166078"/>
    <lineage>
        <taxon>Bacteria</taxon>
        <taxon>Pseudomonadati</taxon>
        <taxon>Pseudomonadota</taxon>
        <taxon>Alphaproteobacteria</taxon>
        <taxon>Hyphomicrobiales</taxon>
        <taxon>Aurantimonadaceae</taxon>
        <taxon>Aureimonas</taxon>
    </lineage>
</organism>
<evidence type="ECO:0000313" key="5">
    <source>
        <dbReference type="Proteomes" id="UP000531216"/>
    </source>
</evidence>